<feature type="domain" description="Type II secretion system protein GspF" evidence="11">
    <location>
        <begin position="272"/>
        <end position="395"/>
    </location>
</feature>
<dbReference type="RefSeq" id="WP_038067657.1">
    <property type="nucleotide sequence ID" value="NZ_JPSL02000036.1"/>
</dbReference>
<protein>
    <submittedName>
        <fullName evidence="12">Phytochrome sensor protein</fullName>
    </submittedName>
</protein>
<dbReference type="GO" id="GO:0009306">
    <property type="term" value="P:protein secretion"/>
    <property type="evidence" value="ECO:0007669"/>
    <property type="project" value="InterPro"/>
</dbReference>
<dbReference type="PANTHER" id="PTHR30012">
    <property type="entry name" value="GENERAL SECRETION PATHWAY PROTEIN"/>
    <property type="match status" value="1"/>
</dbReference>
<comment type="caution">
    <text evidence="12">The sequence shown here is derived from an EMBL/GenBank/DDBJ whole genome shotgun (WGS) entry which is preliminary data.</text>
</comment>
<proteinExistence type="inferred from homology"/>
<gene>
    <name evidence="12" type="ORF">THFILI_02385</name>
</gene>
<evidence type="ECO:0000256" key="8">
    <source>
        <dbReference type="ARBA" id="ARBA00023136"/>
    </source>
</evidence>
<keyword evidence="7 10" id="KW-1133">Transmembrane helix</keyword>
<dbReference type="Pfam" id="PF00482">
    <property type="entry name" value="T2SSF"/>
    <property type="match status" value="2"/>
</dbReference>
<evidence type="ECO:0000256" key="3">
    <source>
        <dbReference type="ARBA" id="ARBA00022448"/>
    </source>
</evidence>
<comment type="similarity">
    <text evidence="2 9">Belongs to the GSP F family.</text>
</comment>
<feature type="transmembrane region" description="Helical" evidence="10">
    <location>
        <begin position="376"/>
        <end position="397"/>
    </location>
</feature>
<dbReference type="Gene3D" id="1.20.81.30">
    <property type="entry name" value="Type II secretion system (T2SS), domain F"/>
    <property type="match status" value="2"/>
</dbReference>
<dbReference type="InterPro" id="IPR001992">
    <property type="entry name" value="T2SS_GspF/T4SS_PilC_CS"/>
</dbReference>
<comment type="subcellular location">
    <subcellularLocation>
        <location evidence="1">Cell inner membrane</location>
        <topology evidence="1">Multi-pass membrane protein</topology>
    </subcellularLocation>
    <subcellularLocation>
        <location evidence="9">Cell membrane</location>
        <topology evidence="9">Multi-pass membrane protein</topology>
    </subcellularLocation>
</comment>
<evidence type="ECO:0000256" key="1">
    <source>
        <dbReference type="ARBA" id="ARBA00004429"/>
    </source>
</evidence>
<keyword evidence="6 9" id="KW-0812">Transmembrane</keyword>
<dbReference type="FunFam" id="1.20.81.30:FF:000001">
    <property type="entry name" value="Type II secretion system protein F"/>
    <property type="match status" value="2"/>
</dbReference>
<evidence type="ECO:0000256" key="2">
    <source>
        <dbReference type="ARBA" id="ARBA00005745"/>
    </source>
</evidence>
<feature type="transmembrane region" description="Helical" evidence="10">
    <location>
        <begin position="171"/>
        <end position="198"/>
    </location>
</feature>
<dbReference type="PANTHER" id="PTHR30012:SF0">
    <property type="entry name" value="TYPE II SECRETION SYSTEM PROTEIN F-RELATED"/>
    <property type="match status" value="1"/>
</dbReference>
<dbReference type="PROSITE" id="PS00874">
    <property type="entry name" value="T2SP_F"/>
    <property type="match status" value="1"/>
</dbReference>
<accession>A0A0A2WL29</accession>
<dbReference type="GO" id="GO:0005886">
    <property type="term" value="C:plasma membrane"/>
    <property type="evidence" value="ECO:0007669"/>
    <property type="project" value="UniProtKB-SubCell"/>
</dbReference>
<evidence type="ECO:0000256" key="7">
    <source>
        <dbReference type="ARBA" id="ARBA00022989"/>
    </source>
</evidence>
<dbReference type="OrthoDB" id="9805682at2"/>
<dbReference type="STRING" id="276.THFILI_02385"/>
<dbReference type="AlphaFoldDB" id="A0A0A2WL29"/>
<feature type="domain" description="Type II secretion system protein GspF" evidence="11">
    <location>
        <begin position="70"/>
        <end position="192"/>
    </location>
</feature>
<reference evidence="12 13" key="1">
    <citation type="journal article" date="2015" name="Genome Announc.">
        <title>Draft Genome Sequence of the Thermophile Thermus filiformis ATCC 43280, Producer of Carotenoid-(Di)glucoside-Branched Fatty Acid (Di)esters and Source of Hyperthermostable Enzymes of Biotechnological Interest.</title>
        <authorList>
            <person name="Mandelli F."/>
            <person name="Oliveira Ramires B."/>
            <person name="Couger M.B."/>
            <person name="Paixao D.A."/>
            <person name="Camilo C.M."/>
            <person name="Polikarpov I."/>
            <person name="Prade R."/>
            <person name="Riano-Pachon D.M."/>
            <person name="Squina F.M."/>
        </authorList>
    </citation>
    <scope>NUCLEOTIDE SEQUENCE [LARGE SCALE GENOMIC DNA]</scope>
    <source>
        <strain evidence="12 13">ATCC 43280</strain>
    </source>
</reference>
<keyword evidence="4" id="KW-1003">Cell membrane</keyword>
<name>A0A0A2WL29_THEFI</name>
<dbReference type="PRINTS" id="PR00812">
    <property type="entry name" value="BCTERIALGSPF"/>
</dbReference>
<evidence type="ECO:0000256" key="4">
    <source>
        <dbReference type="ARBA" id="ARBA00022475"/>
    </source>
</evidence>
<keyword evidence="8 10" id="KW-0472">Membrane</keyword>
<dbReference type="InterPro" id="IPR018076">
    <property type="entry name" value="T2SS_GspF_dom"/>
</dbReference>
<keyword evidence="3 9" id="KW-0813">Transport</keyword>
<dbReference type="EMBL" id="JPSL02000036">
    <property type="protein sequence ID" value="KGQ20891.1"/>
    <property type="molecule type" value="Genomic_DNA"/>
</dbReference>
<dbReference type="InterPro" id="IPR003004">
    <property type="entry name" value="GspF/PilC"/>
</dbReference>
<evidence type="ECO:0000256" key="10">
    <source>
        <dbReference type="SAM" id="Phobius"/>
    </source>
</evidence>
<evidence type="ECO:0000256" key="6">
    <source>
        <dbReference type="ARBA" id="ARBA00022692"/>
    </source>
</evidence>
<evidence type="ECO:0000256" key="9">
    <source>
        <dbReference type="RuleBase" id="RU003923"/>
    </source>
</evidence>
<evidence type="ECO:0000259" key="11">
    <source>
        <dbReference type="Pfam" id="PF00482"/>
    </source>
</evidence>
<organism evidence="12 13">
    <name type="scientific">Thermus filiformis</name>
    <dbReference type="NCBI Taxonomy" id="276"/>
    <lineage>
        <taxon>Bacteria</taxon>
        <taxon>Thermotogati</taxon>
        <taxon>Deinococcota</taxon>
        <taxon>Deinococci</taxon>
        <taxon>Thermales</taxon>
        <taxon>Thermaceae</taxon>
        <taxon>Thermus</taxon>
    </lineage>
</organism>
<evidence type="ECO:0000313" key="13">
    <source>
        <dbReference type="Proteomes" id="UP000030364"/>
    </source>
</evidence>
<feature type="transmembrane region" description="Helical" evidence="10">
    <location>
        <begin position="218"/>
        <end position="237"/>
    </location>
</feature>
<sequence>MPVYQYKARDRQGRLVEATIEAEDLRTAARTLRERGFFVAEIKEPGRGLQAEVRIPGLERGPGLKDLAIFSRQLATMLSAGLTLLQSLSILERQTENKKFREIIRKIRLDVEGGSSFSEAIAKHPLFSRLYVNLVRAGETSGGMDQVLDRIATFLEKELELRGKIRSAMTYPIIVFVFAVGVAYFLLTGIVPQFAQILTDLGSELPLLTRFLIALSEFLRKSTLFLLLIAVVLFFAYRQYYRTEGGRRVIDRVKLRLPVFGNLNRKTAIARFSRTLALLLGSGVNILEALEIVKGTAGNKVVEEILEETRLRVQGGDPLNLTLAKHPFVFPPMVSSMVAIGEETGALEALLTKIADFYEREVDEAVASLTAAIEPLMIIFLGAIVGMIVAGMFLPLFKIIGTLSAQ</sequence>
<dbReference type="Proteomes" id="UP000030364">
    <property type="component" value="Unassembled WGS sequence"/>
</dbReference>
<keyword evidence="13" id="KW-1185">Reference proteome</keyword>
<evidence type="ECO:0000313" key="12">
    <source>
        <dbReference type="EMBL" id="KGQ20891.1"/>
    </source>
</evidence>
<keyword evidence="5" id="KW-0997">Cell inner membrane</keyword>
<evidence type="ECO:0000256" key="5">
    <source>
        <dbReference type="ARBA" id="ARBA00022519"/>
    </source>
</evidence>
<dbReference type="InterPro" id="IPR042094">
    <property type="entry name" value="T2SS_GspF_sf"/>
</dbReference>
<dbReference type="PATRIC" id="fig|276.5.peg.2334"/>